<sequence>MVHCGHYHVDWNTLIEVQYLLSTEYGPLINKISTGSLILWELQPALTFRGPRSLLLDRTIGFNDLAQELSLFNALLMHRLKHSTDPRDKVYALVGLTSARNDPAYTINYSRSVRQVYIDTVDYILKTSRHLEIICAKTRGDHEFDLPSWVPNLASTGATCPIPHRHASTKCVYDASKNRQSDASILHEEGILKAKGIRLNSIKHTSDISEIASLSDFYHSYKALHVWYKFLITHQPSLRQDERFTRLILGDIIPERSINYGRLFPHFNHLQDTWGAIIKQGPFSFPDLESHASLKYLVDGNYFNDNTLSHWGNTLSQKFFKRRLFITESGDIGLAGEEVAEGDILCVIFGCSIPVILRAVDDHFIFASDASVIDYMFGKGIDELEMGEREEEVFEIH</sequence>
<evidence type="ECO:0000313" key="2">
    <source>
        <dbReference type="Proteomes" id="UP000566819"/>
    </source>
</evidence>
<dbReference type="AlphaFoldDB" id="A0A8H4RBV6"/>
<dbReference type="Proteomes" id="UP000566819">
    <property type="component" value="Unassembled WGS sequence"/>
</dbReference>
<proteinExistence type="predicted"/>
<protein>
    <recommendedName>
        <fullName evidence="3">Heterokaryon incompatibility domain-containing protein</fullName>
    </recommendedName>
</protein>
<keyword evidence="2" id="KW-1185">Reference proteome</keyword>
<evidence type="ECO:0008006" key="3">
    <source>
        <dbReference type="Google" id="ProtNLM"/>
    </source>
</evidence>
<dbReference type="EMBL" id="JAAMPI010001003">
    <property type="protein sequence ID" value="KAF4627244.1"/>
    <property type="molecule type" value="Genomic_DNA"/>
</dbReference>
<comment type="caution">
    <text evidence="1">The sequence shown here is derived from an EMBL/GenBank/DDBJ whole genome shotgun (WGS) entry which is preliminary data.</text>
</comment>
<reference evidence="1 2" key="1">
    <citation type="submission" date="2020-03" db="EMBL/GenBank/DDBJ databases">
        <title>Draft Genome Sequence of Cudoniella acicularis.</title>
        <authorList>
            <person name="Buettner E."/>
            <person name="Kellner H."/>
        </authorList>
    </citation>
    <scope>NUCLEOTIDE SEQUENCE [LARGE SCALE GENOMIC DNA]</scope>
    <source>
        <strain evidence="1 2">DSM 108380</strain>
    </source>
</reference>
<dbReference type="OrthoDB" id="194358at2759"/>
<dbReference type="PANTHER" id="PTHR24148:SF64">
    <property type="entry name" value="HETEROKARYON INCOMPATIBILITY DOMAIN-CONTAINING PROTEIN"/>
    <property type="match status" value="1"/>
</dbReference>
<gene>
    <name evidence="1" type="ORF">G7Y89_g10911</name>
</gene>
<dbReference type="InterPro" id="IPR052895">
    <property type="entry name" value="HetReg/Transcr_Mod"/>
</dbReference>
<name>A0A8H4RBV6_9HELO</name>
<dbReference type="PANTHER" id="PTHR24148">
    <property type="entry name" value="ANKYRIN REPEAT DOMAIN-CONTAINING PROTEIN 39 HOMOLOG-RELATED"/>
    <property type="match status" value="1"/>
</dbReference>
<evidence type="ECO:0000313" key="1">
    <source>
        <dbReference type="EMBL" id="KAF4627244.1"/>
    </source>
</evidence>
<organism evidence="1 2">
    <name type="scientific">Cudoniella acicularis</name>
    <dbReference type="NCBI Taxonomy" id="354080"/>
    <lineage>
        <taxon>Eukaryota</taxon>
        <taxon>Fungi</taxon>
        <taxon>Dikarya</taxon>
        <taxon>Ascomycota</taxon>
        <taxon>Pezizomycotina</taxon>
        <taxon>Leotiomycetes</taxon>
        <taxon>Helotiales</taxon>
        <taxon>Tricladiaceae</taxon>
        <taxon>Cudoniella</taxon>
    </lineage>
</organism>
<accession>A0A8H4RBV6</accession>